<evidence type="ECO:0000313" key="5">
    <source>
        <dbReference type="EnsemblMetazoa" id="Aqu2.1.07568_001"/>
    </source>
</evidence>
<dbReference type="PROSITE" id="PS50038">
    <property type="entry name" value="FZ"/>
    <property type="match status" value="1"/>
</dbReference>
<accession>A0A1X7SZI7</accession>
<dbReference type="Gene3D" id="1.10.2000.10">
    <property type="entry name" value="Frizzled cysteine-rich domain"/>
    <property type="match status" value="1"/>
</dbReference>
<evidence type="ECO:0000259" key="4">
    <source>
        <dbReference type="PROSITE" id="PS50038"/>
    </source>
</evidence>
<evidence type="ECO:0000256" key="3">
    <source>
        <dbReference type="SAM" id="Phobius"/>
    </source>
</evidence>
<dbReference type="InterPro" id="IPR036790">
    <property type="entry name" value="Frizzled_dom_sf"/>
</dbReference>
<dbReference type="InParanoid" id="A0A1X7SZI7"/>
<comment type="caution">
    <text evidence="2">Lacks conserved residue(s) required for the propagation of feature annotation.</text>
</comment>
<organism evidence="5">
    <name type="scientific">Amphimedon queenslandica</name>
    <name type="common">Sponge</name>
    <dbReference type="NCBI Taxonomy" id="400682"/>
    <lineage>
        <taxon>Eukaryota</taxon>
        <taxon>Metazoa</taxon>
        <taxon>Porifera</taxon>
        <taxon>Demospongiae</taxon>
        <taxon>Heteroscleromorpha</taxon>
        <taxon>Haplosclerida</taxon>
        <taxon>Niphatidae</taxon>
        <taxon>Amphimedon</taxon>
    </lineage>
</organism>
<keyword evidence="3" id="KW-0812">Transmembrane</keyword>
<feature type="transmembrane region" description="Helical" evidence="3">
    <location>
        <begin position="329"/>
        <end position="349"/>
    </location>
</feature>
<proteinExistence type="predicted"/>
<dbReference type="EnsemblMetazoa" id="Aqu2.1.07568_001">
    <property type="protein sequence ID" value="Aqu2.1.07568_001"/>
    <property type="gene ID" value="Aqu2.1.07568"/>
</dbReference>
<keyword evidence="1" id="KW-1015">Disulfide bond</keyword>
<reference evidence="5" key="1">
    <citation type="submission" date="2017-05" db="UniProtKB">
        <authorList>
            <consortium name="EnsemblMetazoa"/>
        </authorList>
    </citation>
    <scope>IDENTIFICATION</scope>
</reference>
<feature type="transmembrane region" description="Helical" evidence="3">
    <location>
        <begin position="279"/>
        <end position="300"/>
    </location>
</feature>
<feature type="domain" description="FZ" evidence="4">
    <location>
        <begin position="78"/>
        <end position="232"/>
    </location>
</feature>
<name>A0A1X7SZI7_AMPQE</name>
<evidence type="ECO:0000256" key="2">
    <source>
        <dbReference type="PROSITE-ProRule" id="PRU00090"/>
    </source>
</evidence>
<dbReference type="AlphaFoldDB" id="A0A1X7SZI7"/>
<dbReference type="InterPro" id="IPR020067">
    <property type="entry name" value="Frizzled_dom"/>
</dbReference>
<keyword evidence="3" id="KW-1133">Transmembrane helix</keyword>
<keyword evidence="3" id="KW-0472">Membrane</keyword>
<sequence>MCSKRMKLAIAKKIEDAVFIVLLIVVLGLFTVPIIVYYRSTSNTYDSDNNNDGNFSEGTINDNNVSQNCTRLSWSQDNDASECHEYTGTACRNFLHQWFQCTIGKGELNIGISQQEQNQHQQTIASLNTFLENYKQMKQCQQQSSAFICQYFFPLADCSTGKSYKATKEDCLLISTGVCSDLWTLANSIGYGSLLPDCTTLPNAAKNSSSVTIPIDGMNDTNGTDGMVCREDFVKTNLIYALIMIYSEVFATSMGLIFCVIAIIAAVKEYKTSLVYPSVLVFYQVIDMTVLVIVLIITAIDRYGLYCSSVSLLETLNNPTPFCKFSGVVFHYVIVNMALWWFFHVAMFFHKVFFPFQANRFEKLGREKYIFATVTILSLLLPLPAVIVCLSVDKFKYNVHRFPTTLCISDGDMWFYSTTLPMDILLAAG</sequence>
<feature type="transmembrane region" description="Helical" evidence="3">
    <location>
        <begin position="369"/>
        <end position="388"/>
    </location>
</feature>
<dbReference type="Gene3D" id="1.20.1070.10">
    <property type="entry name" value="Rhodopsin 7-helix transmembrane proteins"/>
    <property type="match status" value="1"/>
</dbReference>
<protein>
    <recommendedName>
        <fullName evidence="4">FZ domain-containing protein</fullName>
    </recommendedName>
</protein>
<dbReference type="OrthoDB" id="2431000at2759"/>
<feature type="transmembrane region" description="Helical" evidence="3">
    <location>
        <begin position="20"/>
        <end position="38"/>
    </location>
</feature>
<evidence type="ECO:0000256" key="1">
    <source>
        <dbReference type="ARBA" id="ARBA00023157"/>
    </source>
</evidence>
<feature type="transmembrane region" description="Helical" evidence="3">
    <location>
        <begin position="238"/>
        <end position="267"/>
    </location>
</feature>